<gene>
    <name evidence="1" type="ORF">M2350_000116</name>
</gene>
<evidence type="ECO:0000313" key="2">
    <source>
        <dbReference type="Proteomes" id="UP001204798"/>
    </source>
</evidence>
<name>A0ABT2EIE9_9BACT</name>
<evidence type="ECO:0008006" key="3">
    <source>
        <dbReference type="Google" id="ProtNLM"/>
    </source>
</evidence>
<proteinExistence type="predicted"/>
<accession>A0ABT2EIE9</accession>
<keyword evidence="2" id="KW-1185">Reference proteome</keyword>
<sequence>MKKAVLTFLVTVLIGFLGQVAYQQYGGQGPRCSVNCPKGSCSIQCAPGQRADCYCNLFGGAVCRCY</sequence>
<organism evidence="1 2">
    <name type="scientific">Candidatus Fervidibacter sacchari</name>
    <dbReference type="NCBI Taxonomy" id="1448929"/>
    <lineage>
        <taxon>Bacteria</taxon>
        <taxon>Candidatus Fervidibacterota</taxon>
        <taxon>Candidatus Fervidibacter</taxon>
    </lineage>
</organism>
<protein>
    <recommendedName>
        <fullName evidence="3">EGF-like domain-containing protein</fullName>
    </recommendedName>
</protein>
<dbReference type="EMBL" id="JANUCP010000001">
    <property type="protein sequence ID" value="MCS3917719.1"/>
    <property type="molecule type" value="Genomic_DNA"/>
</dbReference>
<comment type="caution">
    <text evidence="1">The sequence shown here is derived from an EMBL/GenBank/DDBJ whole genome shotgun (WGS) entry which is preliminary data.</text>
</comment>
<dbReference type="Proteomes" id="UP001204798">
    <property type="component" value="Unassembled WGS sequence"/>
</dbReference>
<evidence type="ECO:0000313" key="1">
    <source>
        <dbReference type="EMBL" id="MCS3917719.1"/>
    </source>
</evidence>
<reference evidence="1 2" key="1">
    <citation type="submission" date="2022-08" db="EMBL/GenBank/DDBJ databases">
        <title>Bacterial and archaeal communities from various locations to study Microbial Dark Matter (Phase II).</title>
        <authorList>
            <person name="Stepanauskas R."/>
        </authorList>
    </citation>
    <scope>NUCLEOTIDE SEQUENCE [LARGE SCALE GENOMIC DNA]</scope>
    <source>
        <strain evidence="1 2">PD1</strain>
    </source>
</reference>